<keyword evidence="1" id="KW-0812">Transmembrane</keyword>
<dbReference type="EMBL" id="JYDQ01000016">
    <property type="protein sequence ID" value="KRY21453.1"/>
    <property type="molecule type" value="Genomic_DNA"/>
</dbReference>
<organism evidence="2 3">
    <name type="scientific">Trichinella patagoniensis</name>
    <dbReference type="NCBI Taxonomy" id="990121"/>
    <lineage>
        <taxon>Eukaryota</taxon>
        <taxon>Metazoa</taxon>
        <taxon>Ecdysozoa</taxon>
        <taxon>Nematoda</taxon>
        <taxon>Enoplea</taxon>
        <taxon>Dorylaimia</taxon>
        <taxon>Trichinellida</taxon>
        <taxon>Trichinellidae</taxon>
        <taxon>Trichinella</taxon>
    </lineage>
</organism>
<evidence type="ECO:0000256" key="1">
    <source>
        <dbReference type="SAM" id="Phobius"/>
    </source>
</evidence>
<dbReference type="Proteomes" id="UP000054783">
    <property type="component" value="Unassembled WGS sequence"/>
</dbReference>
<gene>
    <name evidence="2" type="ORF">T12_7558</name>
</gene>
<comment type="caution">
    <text evidence="2">The sequence shown here is derived from an EMBL/GenBank/DDBJ whole genome shotgun (WGS) entry which is preliminary data.</text>
</comment>
<keyword evidence="1" id="KW-0472">Membrane</keyword>
<dbReference type="AlphaFoldDB" id="A0A0V1A9K0"/>
<evidence type="ECO:0000313" key="2">
    <source>
        <dbReference type="EMBL" id="KRY21453.1"/>
    </source>
</evidence>
<keyword evidence="1" id="KW-1133">Transmembrane helix</keyword>
<protein>
    <submittedName>
        <fullName evidence="2">Uncharacterized protein</fullName>
    </submittedName>
</protein>
<reference evidence="2 3" key="1">
    <citation type="submission" date="2015-01" db="EMBL/GenBank/DDBJ databases">
        <title>Evolution of Trichinella species and genotypes.</title>
        <authorList>
            <person name="Korhonen P.K."/>
            <person name="Edoardo P."/>
            <person name="Giuseppe L.R."/>
            <person name="Gasser R.B."/>
        </authorList>
    </citation>
    <scope>NUCLEOTIDE SEQUENCE [LARGE SCALE GENOMIC DNA]</scope>
    <source>
        <strain evidence="2">ISS2496</strain>
    </source>
</reference>
<proteinExistence type="predicted"/>
<name>A0A0V1A9K0_9BILA</name>
<evidence type="ECO:0000313" key="3">
    <source>
        <dbReference type="Proteomes" id="UP000054783"/>
    </source>
</evidence>
<keyword evidence="3" id="KW-1185">Reference proteome</keyword>
<feature type="transmembrane region" description="Helical" evidence="1">
    <location>
        <begin position="41"/>
        <end position="64"/>
    </location>
</feature>
<accession>A0A0V1A9K0</accession>
<sequence length="71" mass="8507">MTKLKKYPTVEKHLSQGDMYYAAFAEYISNLNDYDVERTCIFIIITLVQSILDHYFVIVLKFYIALHERIR</sequence>